<name>A7HSI0_PARL1</name>
<dbReference type="KEGG" id="pla:Plav_1243"/>
<dbReference type="OrthoDB" id="6992731at2"/>
<sequence>MSIAEPLSKTPLPEPSLDTLPGLWSRSLIAWPDGRRDTTTWVNWFQGPGLYLDLRQPEGRPDFSNTASLAELTPEGMDWLARQEGFAGELVHEDGWFEWRRDIDFQPQAVYSDMGKLWIEGETMIEEGKDIPYIEHWHREPIGTTPCWGAKLRDRDTGQKGAIVRMGSLFMFARERLYDVPGGMSLLDCLAGAEDIAAAQSFLDCEISQGAVTSAGWILQRSSLPFREGKPLSPILGGQTLQTADTDRDGKPAARFWEITDLRGTPALDFLPNGVQS</sequence>
<dbReference type="HOGENOM" id="CLU_087591_0_0_5"/>
<organism evidence="1 2">
    <name type="scientific">Parvibaculum lavamentivorans (strain DS-1 / DSM 13023 / NCIMB 13966)</name>
    <dbReference type="NCBI Taxonomy" id="402881"/>
    <lineage>
        <taxon>Bacteria</taxon>
        <taxon>Pseudomonadati</taxon>
        <taxon>Pseudomonadota</taxon>
        <taxon>Alphaproteobacteria</taxon>
        <taxon>Hyphomicrobiales</taxon>
        <taxon>Parvibaculaceae</taxon>
        <taxon>Parvibaculum</taxon>
    </lineage>
</organism>
<accession>A7HSI0</accession>
<dbReference type="AlphaFoldDB" id="A7HSI0"/>
<evidence type="ECO:0000313" key="1">
    <source>
        <dbReference type="EMBL" id="ABS62863.1"/>
    </source>
</evidence>
<dbReference type="Proteomes" id="UP000006377">
    <property type="component" value="Chromosome"/>
</dbReference>
<keyword evidence="2" id="KW-1185">Reference proteome</keyword>
<dbReference type="EMBL" id="CP000774">
    <property type="protein sequence ID" value="ABS62863.1"/>
    <property type="molecule type" value="Genomic_DNA"/>
</dbReference>
<dbReference type="RefSeq" id="WP_012110131.1">
    <property type="nucleotide sequence ID" value="NC_009719.1"/>
</dbReference>
<reference evidence="1 2" key="1">
    <citation type="journal article" date="2011" name="Stand. Genomic Sci.">
        <title>Complete genome sequence of Parvibaculum lavamentivorans type strain (DS-1(T)).</title>
        <authorList>
            <person name="Schleheck D."/>
            <person name="Weiss M."/>
            <person name="Pitluck S."/>
            <person name="Bruce D."/>
            <person name="Land M.L."/>
            <person name="Han S."/>
            <person name="Saunders E."/>
            <person name="Tapia R."/>
            <person name="Detter C."/>
            <person name="Brettin T."/>
            <person name="Han J."/>
            <person name="Woyke T."/>
            <person name="Goodwin L."/>
            <person name="Pennacchio L."/>
            <person name="Nolan M."/>
            <person name="Cook A.M."/>
            <person name="Kjelleberg S."/>
            <person name="Thomas T."/>
        </authorList>
    </citation>
    <scope>NUCLEOTIDE SEQUENCE [LARGE SCALE GENOMIC DNA]</scope>
    <source>
        <strain evidence="2">DS-1 / DSM 13023 / NCIMB 13966</strain>
    </source>
</reference>
<gene>
    <name evidence="1" type="ordered locus">Plav_1243</name>
</gene>
<dbReference type="eggNOG" id="ENOG502ZS0U">
    <property type="taxonomic scope" value="Bacteria"/>
</dbReference>
<dbReference type="STRING" id="402881.Plav_1243"/>
<proteinExistence type="predicted"/>
<evidence type="ECO:0000313" key="2">
    <source>
        <dbReference type="Proteomes" id="UP000006377"/>
    </source>
</evidence>
<protein>
    <submittedName>
        <fullName evidence="1">Uncharacterized protein</fullName>
    </submittedName>
</protein>